<dbReference type="InterPro" id="IPR037053">
    <property type="entry name" value="Phage_tail_collar_dom_sf"/>
</dbReference>
<accession>A0A6L6XSF5</accession>
<feature type="domain" description="Phage tail collar" evidence="1">
    <location>
        <begin position="17"/>
        <end position="56"/>
    </location>
</feature>
<name>A0A6L6XSF5_9ACTN</name>
<dbReference type="InterPro" id="IPR011083">
    <property type="entry name" value="Phage_tail_collar_dom"/>
</dbReference>
<dbReference type="Proteomes" id="UP000473525">
    <property type="component" value="Unassembled WGS sequence"/>
</dbReference>
<evidence type="ECO:0000313" key="2">
    <source>
        <dbReference type="EMBL" id="MVQ50321.1"/>
    </source>
</evidence>
<dbReference type="EMBL" id="WSEK01000004">
    <property type="protein sequence ID" value="MVQ50321.1"/>
    <property type="molecule type" value="Genomic_DNA"/>
</dbReference>
<sequence length="74" mass="7505">MLGEIKLTAASFAFGTPARGQLLPIASNTALFSLLGTNFGGNGTTTFALPDLRNAAPKGLIYGICTGGTFPSRG</sequence>
<dbReference type="Gene3D" id="3.90.1340.10">
    <property type="entry name" value="Phage tail collar domain"/>
    <property type="match status" value="1"/>
</dbReference>
<organism evidence="2 3">
    <name type="scientific">Nocardioides agri</name>
    <dbReference type="NCBI Taxonomy" id="2682843"/>
    <lineage>
        <taxon>Bacteria</taxon>
        <taxon>Bacillati</taxon>
        <taxon>Actinomycetota</taxon>
        <taxon>Actinomycetes</taxon>
        <taxon>Propionibacteriales</taxon>
        <taxon>Nocardioidaceae</taxon>
        <taxon>Nocardioides</taxon>
    </lineage>
</organism>
<comment type="caution">
    <text evidence="2">The sequence shown here is derived from an EMBL/GenBank/DDBJ whole genome shotgun (WGS) entry which is preliminary data.</text>
</comment>
<dbReference type="Pfam" id="PF07484">
    <property type="entry name" value="Collar"/>
    <property type="match status" value="1"/>
</dbReference>
<gene>
    <name evidence="2" type="ORF">GON03_14140</name>
</gene>
<dbReference type="AlphaFoldDB" id="A0A6L6XSF5"/>
<evidence type="ECO:0000313" key="3">
    <source>
        <dbReference type="Proteomes" id="UP000473525"/>
    </source>
</evidence>
<proteinExistence type="predicted"/>
<evidence type="ECO:0000259" key="1">
    <source>
        <dbReference type="Pfam" id="PF07484"/>
    </source>
</evidence>
<keyword evidence="3" id="KW-1185">Reference proteome</keyword>
<reference evidence="2 3" key="1">
    <citation type="submission" date="2019-12" db="EMBL/GenBank/DDBJ databases">
        <authorList>
            <person name="Huq M.A."/>
        </authorList>
    </citation>
    <scope>NUCLEOTIDE SEQUENCE [LARGE SCALE GENOMIC DNA]</scope>
    <source>
        <strain evidence="2 3">MAH-18</strain>
    </source>
</reference>
<protein>
    <recommendedName>
        <fullName evidence="1">Phage tail collar domain-containing protein</fullName>
    </recommendedName>
</protein>
<dbReference type="SUPFAM" id="SSF88874">
    <property type="entry name" value="Receptor-binding domain of short tail fibre protein gp12"/>
    <property type="match status" value="1"/>
</dbReference>